<keyword evidence="3" id="KW-0812">Transmembrane</keyword>
<reference evidence="7" key="1">
    <citation type="submission" date="2021-05" db="EMBL/GenBank/DDBJ databases">
        <authorList>
            <person name="Stine C."/>
        </authorList>
    </citation>
    <scope>NUCLEOTIDE SEQUENCE</scope>
    <source>
        <strain evidence="7">TDS0091212</strain>
    </source>
</reference>
<dbReference type="InterPro" id="IPR027417">
    <property type="entry name" value="P-loop_NTPase"/>
</dbReference>
<gene>
    <name evidence="7" type="ORF">KIN13_19800</name>
</gene>
<evidence type="ECO:0000256" key="3">
    <source>
        <dbReference type="ARBA" id="ARBA00022692"/>
    </source>
</evidence>
<protein>
    <submittedName>
        <fullName evidence="7">Type IV secretion system DNA-binding domain-containing protein</fullName>
    </submittedName>
</protein>
<evidence type="ECO:0000259" key="6">
    <source>
        <dbReference type="Pfam" id="PF10412"/>
    </source>
</evidence>
<feature type="domain" description="Type IV secretion system coupling protein TraD DNA-binding" evidence="6">
    <location>
        <begin position="2"/>
        <end position="95"/>
    </location>
</feature>
<dbReference type="PANTHER" id="PTHR37937:SF1">
    <property type="entry name" value="CONJUGATIVE TRANSFER: DNA TRANSPORT"/>
    <property type="match status" value="1"/>
</dbReference>
<evidence type="ECO:0000256" key="4">
    <source>
        <dbReference type="ARBA" id="ARBA00022989"/>
    </source>
</evidence>
<dbReference type="PANTHER" id="PTHR37937">
    <property type="entry name" value="CONJUGATIVE TRANSFER: DNA TRANSPORT"/>
    <property type="match status" value="1"/>
</dbReference>
<dbReference type="CDD" id="cd01127">
    <property type="entry name" value="TrwB_TraG_TraD_VirD4"/>
    <property type="match status" value="1"/>
</dbReference>
<evidence type="ECO:0000313" key="8">
    <source>
        <dbReference type="Proteomes" id="UP001196338"/>
    </source>
</evidence>
<keyword evidence="4" id="KW-1133">Transmembrane helix</keyword>
<keyword evidence="7" id="KW-0238">DNA-binding</keyword>
<evidence type="ECO:0000256" key="2">
    <source>
        <dbReference type="ARBA" id="ARBA00022475"/>
    </source>
</evidence>
<dbReference type="InterPro" id="IPR051539">
    <property type="entry name" value="T4SS-coupling_protein"/>
</dbReference>
<dbReference type="SUPFAM" id="SSF52540">
    <property type="entry name" value="P-loop containing nucleoside triphosphate hydrolases"/>
    <property type="match status" value="1"/>
</dbReference>
<dbReference type="Pfam" id="PF10412">
    <property type="entry name" value="TrwB_AAD_bind"/>
    <property type="match status" value="1"/>
</dbReference>
<dbReference type="Gene3D" id="3.40.50.300">
    <property type="entry name" value="P-loop containing nucleotide triphosphate hydrolases"/>
    <property type="match status" value="1"/>
</dbReference>
<keyword evidence="2" id="KW-1003">Cell membrane</keyword>
<dbReference type="GO" id="GO:0005886">
    <property type="term" value="C:plasma membrane"/>
    <property type="evidence" value="ECO:0007669"/>
    <property type="project" value="UniProtKB-SubCell"/>
</dbReference>
<feature type="non-terminal residue" evidence="7">
    <location>
        <position position="95"/>
    </location>
</feature>
<dbReference type="AlphaFoldDB" id="A0AAW4KVR8"/>
<organism evidence="7 8">
    <name type="scientific">Vibrio cholerae</name>
    <dbReference type="NCBI Taxonomy" id="666"/>
    <lineage>
        <taxon>Bacteria</taxon>
        <taxon>Pseudomonadati</taxon>
        <taxon>Pseudomonadota</taxon>
        <taxon>Gammaproteobacteria</taxon>
        <taxon>Vibrionales</taxon>
        <taxon>Vibrionaceae</taxon>
        <taxon>Vibrio</taxon>
    </lineage>
</organism>
<dbReference type="InterPro" id="IPR019476">
    <property type="entry name" value="T4SS_TraD_DNA-bd"/>
</dbReference>
<accession>A0AAW4KVR8</accession>
<feature type="non-terminal residue" evidence="7">
    <location>
        <position position="1"/>
    </location>
</feature>
<dbReference type="RefSeq" id="WP_213421567.1">
    <property type="nucleotide sequence ID" value="NZ_JAHBND010000996.1"/>
</dbReference>
<comment type="subcellular location">
    <subcellularLocation>
        <location evidence="1">Cell membrane</location>
        <topology evidence="1">Multi-pass membrane protein</topology>
    </subcellularLocation>
</comment>
<reference evidence="7" key="2">
    <citation type="submission" date="2023-08" db="EMBL/GenBank/DDBJ databases">
        <title>Vibrio cholerae Outbreaks in Tanzania Exemplify Founder Flush: Simultaneous Increases in Population Size and Genetic Diversity.</title>
        <authorList>
            <person name="Debes A.K."/>
            <person name="Mohammed A."/>
            <person name="Maseke I."/>
            <person name="Almeida M."/>
            <person name="Li S."/>
            <person name="Matimba H."/>
            <person name="Joachim A."/>
            <person name="Mizinduko M."/>
            <person name="Nyanga S."/>
            <person name="Kelly M."/>
            <person name="Kachwamba Y."/>
            <person name="Schaffer A.M."/>
            <person name="Nyanga A.S."/>
            <person name="Mghamba J."/>
            <person name="Mosha F.S."/>
            <person name="Sack D.A."/>
            <person name="Stine O.C."/>
        </authorList>
    </citation>
    <scope>NUCLEOTIDE SEQUENCE</scope>
    <source>
        <strain evidence="7">TDS0091212</strain>
    </source>
</reference>
<comment type="caution">
    <text evidence="7">The sequence shown here is derived from an EMBL/GenBank/DDBJ whole genome shotgun (WGS) entry which is preliminary data.</text>
</comment>
<evidence type="ECO:0000256" key="1">
    <source>
        <dbReference type="ARBA" id="ARBA00004651"/>
    </source>
</evidence>
<dbReference type="GO" id="GO:0003677">
    <property type="term" value="F:DNA binding"/>
    <property type="evidence" value="ECO:0007669"/>
    <property type="project" value="UniProtKB-KW"/>
</dbReference>
<dbReference type="Proteomes" id="UP001196338">
    <property type="component" value="Unassembled WGS sequence"/>
</dbReference>
<sequence>ATKGRKHGLRMVGSLQDWSQLIASYGKEDAETVLSCFRNYVILAAANAETAIKASAILGEQEVRRARVSFTAGRQTRAQEIKKEYVVMASEISNL</sequence>
<evidence type="ECO:0000313" key="7">
    <source>
        <dbReference type="EMBL" id="MBS7675649.1"/>
    </source>
</evidence>
<name>A0AAW4KVR8_VIBCL</name>
<evidence type="ECO:0000256" key="5">
    <source>
        <dbReference type="ARBA" id="ARBA00023136"/>
    </source>
</evidence>
<proteinExistence type="predicted"/>
<dbReference type="EMBL" id="JAHBND010000996">
    <property type="protein sequence ID" value="MBS7675649.1"/>
    <property type="molecule type" value="Genomic_DNA"/>
</dbReference>
<keyword evidence="5" id="KW-0472">Membrane</keyword>